<dbReference type="Gene3D" id="3.20.20.80">
    <property type="entry name" value="Glycosidases"/>
    <property type="match status" value="1"/>
</dbReference>
<reference evidence="1" key="1">
    <citation type="submission" date="2020-02" db="EMBL/GenBank/DDBJ databases">
        <authorList>
            <person name="Meier V. D."/>
        </authorList>
    </citation>
    <scope>NUCLEOTIDE SEQUENCE</scope>
    <source>
        <strain evidence="1">AVDCRST_MAG46</strain>
    </source>
</reference>
<protein>
    <submittedName>
        <fullName evidence="1">Uncharacterized protein</fullName>
    </submittedName>
</protein>
<dbReference type="Gene3D" id="3.40.50.880">
    <property type="match status" value="1"/>
</dbReference>
<dbReference type="EMBL" id="CADCUD010000149">
    <property type="protein sequence ID" value="CAA9344109.1"/>
    <property type="molecule type" value="Genomic_DNA"/>
</dbReference>
<dbReference type="InterPro" id="IPR029062">
    <property type="entry name" value="Class_I_gatase-like"/>
</dbReference>
<evidence type="ECO:0000313" key="1">
    <source>
        <dbReference type="EMBL" id="CAA9344109.1"/>
    </source>
</evidence>
<name>A0A6J4LZI9_9ACTN</name>
<accession>A0A6J4LZI9</accession>
<dbReference type="InterPro" id="IPR017853">
    <property type="entry name" value="GH"/>
</dbReference>
<proteinExistence type="predicted"/>
<organism evidence="1">
    <name type="scientific">uncultured Nocardioidaceae bacterium</name>
    <dbReference type="NCBI Taxonomy" id="253824"/>
    <lineage>
        <taxon>Bacteria</taxon>
        <taxon>Bacillati</taxon>
        <taxon>Actinomycetota</taxon>
        <taxon>Actinomycetes</taxon>
        <taxon>Propionibacteriales</taxon>
        <taxon>Nocardioidaceae</taxon>
        <taxon>environmental samples</taxon>
    </lineage>
</organism>
<dbReference type="SUPFAM" id="SSF51445">
    <property type="entry name" value="(Trans)glycosidases"/>
    <property type="match status" value="1"/>
</dbReference>
<gene>
    <name evidence="1" type="ORF">AVDCRST_MAG46-2178</name>
</gene>
<sequence length="709" mass="79522">MKGEPVERGVYFDAWFPRQHCYHPSLPPRRLRMVDDLVDYRATVLVWASMGGGSISLPYLEQEAFGPVDARSRFYGFVNDSEFIAACHDHGIKVFGIVFEAQGWEFPVELDDDERTVLSINEPRGVGHRDWMGLREFSQNRYPHLWKPLEHYFPDGLRNSDGEPVTDIIEECGVRDIHQQLCHAHWVECPDREHQCFYMDRNNPVWREYLKAVIRIQIDAGVDGIQLDEAELPLGAMQYGACFCKDCMKGFREYLRRQPPQDRDADLVGADLDSFHYGDWLLERGHDFQEERASSPLFGDYYRFQCVAIKTYFKELADYARAYGREVGRDVLVSGNFFNVDPHYLPLADDCDLIITEMRNTTYRQPEWYRYVAGFAGDRDVVVVENPYGGVVPEMVEQLKLGRGHDRLRLSLYEGAAFGANMTVPYGSWMGSRIEDSFYAPHELATEVQTFLGDHDDLFSRTTCNELAVVYSVESNRARVSQADSSDNVYNLRDASVVVPYRVATDALARAGVPFDVLLFTDGIVAEDRVDVGALAGYDTVLLPDCTFLTLNQATSLLAHLDAGGHALVIGDLGLDLPAEVRERLLDHPGTSAAELVDVTDSLPGGRQVHVDGDVAVNIQRLEDGAAAVHLLNYAYDTEADRTEPHKDVELSVRLPFASASATLVAPGAEPGSLPVTSDGGVHRMRVDRLGVYAIVVLRPTDAVDPEPR</sequence>
<dbReference type="AlphaFoldDB" id="A0A6J4LZI9"/>